<protein>
    <submittedName>
        <fullName evidence="1">Uncharacterized protein</fullName>
    </submittedName>
</protein>
<accession>A0ABP6NQP8</accession>
<dbReference type="InterPro" id="IPR029058">
    <property type="entry name" value="AB_hydrolase_fold"/>
</dbReference>
<gene>
    <name evidence="1" type="ORF">GCM10010466_53250</name>
</gene>
<sequence length="129" mass="14001">MFEDFADARVDAGEARLRVRHGGRALHDPETVHAMCEDYRAGLGVDRAADDADRAAGRRIGCPLLVLWAARDDMEDLYGDVLAIWRDWAGDVRGGPIESGHHMAEEAPERLAAELRAFLGPGSPGTPPV</sequence>
<dbReference type="SUPFAM" id="SSF53474">
    <property type="entry name" value="alpha/beta-Hydrolases"/>
    <property type="match status" value="1"/>
</dbReference>
<keyword evidence="2" id="KW-1185">Reference proteome</keyword>
<proteinExistence type="predicted"/>
<dbReference type="Gene3D" id="3.40.50.1820">
    <property type="entry name" value="alpha/beta hydrolase"/>
    <property type="match status" value="1"/>
</dbReference>
<evidence type="ECO:0000313" key="1">
    <source>
        <dbReference type="EMBL" id="GAA3155662.1"/>
    </source>
</evidence>
<reference evidence="2" key="1">
    <citation type="journal article" date="2019" name="Int. J. Syst. Evol. Microbiol.">
        <title>The Global Catalogue of Microorganisms (GCM) 10K type strain sequencing project: providing services to taxonomists for standard genome sequencing and annotation.</title>
        <authorList>
            <consortium name="The Broad Institute Genomics Platform"/>
            <consortium name="The Broad Institute Genome Sequencing Center for Infectious Disease"/>
            <person name="Wu L."/>
            <person name="Ma J."/>
        </authorList>
    </citation>
    <scope>NUCLEOTIDE SEQUENCE [LARGE SCALE GENOMIC DNA]</scope>
    <source>
        <strain evidence="2">JCM 9373</strain>
    </source>
</reference>
<comment type="caution">
    <text evidence="1">The sequence shown here is derived from an EMBL/GenBank/DDBJ whole genome shotgun (WGS) entry which is preliminary data.</text>
</comment>
<dbReference type="EMBL" id="BAAAUT010000051">
    <property type="protein sequence ID" value="GAA3155662.1"/>
    <property type="molecule type" value="Genomic_DNA"/>
</dbReference>
<organism evidence="1 2">
    <name type="scientific">Planomonospora alba</name>
    <dbReference type="NCBI Taxonomy" id="161354"/>
    <lineage>
        <taxon>Bacteria</taxon>
        <taxon>Bacillati</taxon>
        <taxon>Actinomycetota</taxon>
        <taxon>Actinomycetes</taxon>
        <taxon>Streptosporangiales</taxon>
        <taxon>Streptosporangiaceae</taxon>
        <taxon>Planomonospora</taxon>
    </lineage>
</organism>
<evidence type="ECO:0000313" key="2">
    <source>
        <dbReference type="Proteomes" id="UP001500320"/>
    </source>
</evidence>
<name>A0ABP6NQP8_9ACTN</name>
<dbReference type="Proteomes" id="UP001500320">
    <property type="component" value="Unassembled WGS sequence"/>
</dbReference>